<dbReference type="Proteomes" id="UP000243459">
    <property type="component" value="Chromosome 4"/>
</dbReference>
<dbReference type="AlphaFoldDB" id="A0A5P1F2S3"/>
<keyword evidence="2" id="KW-1185">Reference proteome</keyword>
<evidence type="ECO:0000313" key="1">
    <source>
        <dbReference type="EMBL" id="ONK72454.1"/>
    </source>
</evidence>
<proteinExistence type="predicted"/>
<reference evidence="2" key="1">
    <citation type="journal article" date="2017" name="Nat. Commun.">
        <title>The asparagus genome sheds light on the origin and evolution of a young Y chromosome.</title>
        <authorList>
            <person name="Harkess A."/>
            <person name="Zhou J."/>
            <person name="Xu C."/>
            <person name="Bowers J.E."/>
            <person name="Van der Hulst R."/>
            <person name="Ayyampalayam S."/>
            <person name="Mercati F."/>
            <person name="Riccardi P."/>
            <person name="McKain M.R."/>
            <person name="Kakrana A."/>
            <person name="Tang H."/>
            <person name="Ray J."/>
            <person name="Groenendijk J."/>
            <person name="Arikit S."/>
            <person name="Mathioni S.M."/>
            <person name="Nakano M."/>
            <person name="Shan H."/>
            <person name="Telgmann-Rauber A."/>
            <person name="Kanno A."/>
            <person name="Yue Z."/>
            <person name="Chen H."/>
            <person name="Li W."/>
            <person name="Chen Y."/>
            <person name="Xu X."/>
            <person name="Zhang Y."/>
            <person name="Luo S."/>
            <person name="Chen H."/>
            <person name="Gao J."/>
            <person name="Mao Z."/>
            <person name="Pires J.C."/>
            <person name="Luo M."/>
            <person name="Kudrna D."/>
            <person name="Wing R.A."/>
            <person name="Meyers B.C."/>
            <person name="Yi K."/>
            <person name="Kong H."/>
            <person name="Lavrijsen P."/>
            <person name="Sunseri F."/>
            <person name="Falavigna A."/>
            <person name="Ye Y."/>
            <person name="Leebens-Mack J.H."/>
            <person name="Chen G."/>
        </authorList>
    </citation>
    <scope>NUCLEOTIDE SEQUENCE [LARGE SCALE GENOMIC DNA]</scope>
    <source>
        <strain evidence="2">cv. DH0086</strain>
    </source>
</reference>
<sequence length="161" mass="17517">MLYAGLDVALPLDFLARYGLNQTTIDGDQVVMEALTQVEGCSKRVKGGSTKHIHMSTSALSPLTPSMRRREVDVGSPVERLVKRACHEEKSLVHEEVQGQEARALTPTETFVREAPLSSGDSFAQVTGRMTQLSEAGSPARLPLYVRGLPRMEGVQQALPS</sequence>
<evidence type="ECO:0000313" key="2">
    <source>
        <dbReference type="Proteomes" id="UP000243459"/>
    </source>
</evidence>
<name>A0A5P1F2S3_ASPOF</name>
<accession>A0A5P1F2S3</accession>
<protein>
    <submittedName>
        <fullName evidence="1">Uncharacterized protein</fullName>
    </submittedName>
</protein>
<organism evidence="1 2">
    <name type="scientific">Asparagus officinalis</name>
    <name type="common">Garden asparagus</name>
    <dbReference type="NCBI Taxonomy" id="4686"/>
    <lineage>
        <taxon>Eukaryota</taxon>
        <taxon>Viridiplantae</taxon>
        <taxon>Streptophyta</taxon>
        <taxon>Embryophyta</taxon>
        <taxon>Tracheophyta</taxon>
        <taxon>Spermatophyta</taxon>
        <taxon>Magnoliopsida</taxon>
        <taxon>Liliopsida</taxon>
        <taxon>Asparagales</taxon>
        <taxon>Asparagaceae</taxon>
        <taxon>Asparagoideae</taxon>
        <taxon>Asparagus</taxon>
    </lineage>
</organism>
<dbReference type="Gramene" id="ONK72454">
    <property type="protein sequence ID" value="ONK72454"/>
    <property type="gene ID" value="A4U43_C04F19610"/>
</dbReference>
<dbReference type="EMBL" id="CM007384">
    <property type="protein sequence ID" value="ONK72454.1"/>
    <property type="molecule type" value="Genomic_DNA"/>
</dbReference>
<gene>
    <name evidence="1" type="ORF">A4U43_C04F19610</name>
</gene>